<evidence type="ECO:0000256" key="1">
    <source>
        <dbReference type="ARBA" id="ARBA00022842"/>
    </source>
</evidence>
<organism evidence="3 4">
    <name type="scientific">Acetobacter pomorum</name>
    <dbReference type="NCBI Taxonomy" id="65959"/>
    <lineage>
        <taxon>Bacteria</taxon>
        <taxon>Pseudomonadati</taxon>
        <taxon>Pseudomonadota</taxon>
        <taxon>Alphaproteobacteria</taxon>
        <taxon>Acetobacterales</taxon>
        <taxon>Acetobacteraceae</taxon>
        <taxon>Acetobacter</taxon>
    </lineage>
</organism>
<feature type="domain" description="MobA-like NTP transferase" evidence="2">
    <location>
        <begin position="12"/>
        <end position="182"/>
    </location>
</feature>
<dbReference type="OrthoDB" id="9779263at2"/>
<evidence type="ECO:0000313" key="3">
    <source>
        <dbReference type="EMBL" id="PHY95202.1"/>
    </source>
</evidence>
<dbReference type="Pfam" id="PF12804">
    <property type="entry name" value="NTP_transf_3"/>
    <property type="match status" value="1"/>
</dbReference>
<keyword evidence="4" id="KW-1185">Reference proteome</keyword>
<evidence type="ECO:0000313" key="4">
    <source>
        <dbReference type="Proteomes" id="UP000228751"/>
    </source>
</evidence>
<dbReference type="SUPFAM" id="SSF53448">
    <property type="entry name" value="Nucleotide-diphospho-sugar transferases"/>
    <property type="match status" value="1"/>
</dbReference>
<protein>
    <submittedName>
        <fullName evidence="3">Molybdopterin biosynthesis protein</fullName>
    </submittedName>
</protein>
<dbReference type="GO" id="GO:0016779">
    <property type="term" value="F:nucleotidyltransferase activity"/>
    <property type="evidence" value="ECO:0007669"/>
    <property type="project" value="UniProtKB-ARBA"/>
</dbReference>
<proteinExistence type="predicted"/>
<dbReference type="Gene3D" id="3.90.550.10">
    <property type="entry name" value="Spore Coat Polysaccharide Biosynthesis Protein SpsA, Chain A"/>
    <property type="match status" value="1"/>
</dbReference>
<dbReference type="PANTHER" id="PTHR43777">
    <property type="entry name" value="MOLYBDENUM COFACTOR CYTIDYLYLTRANSFERASE"/>
    <property type="match status" value="1"/>
</dbReference>
<comment type="caution">
    <text evidence="3">The sequence shown here is derived from an EMBL/GenBank/DDBJ whole genome shotgun (WGS) entry which is preliminary data.</text>
</comment>
<name>A0A2G4RF47_9PROT</name>
<dbReference type="Proteomes" id="UP000228751">
    <property type="component" value="Unassembled WGS sequence"/>
</dbReference>
<dbReference type="RefSeq" id="WP_099540499.1">
    <property type="nucleotide sequence ID" value="NZ_PEBQ01000030.1"/>
</dbReference>
<dbReference type="InterPro" id="IPR025877">
    <property type="entry name" value="MobA-like_NTP_Trfase"/>
</dbReference>
<keyword evidence="1" id="KW-0460">Magnesium</keyword>
<sequence>MVKPPFLKGSVACVLCAGLSTRTAPANKLLAPDASGQPMVVQTLKNVLQSKVETVYVLLPPDRPDLDAVVCAYFPQTLKTERLRLQTVANAQEGLSASLHTGVHIAQAEHAQSLLMCLGDMPLVSSTLLNALLETQHHFTPAATAPLRNNKPGNPVVWNSSQFEKLLQIMGDQGGRSVLRTLGANMRLIPANSAELVDFDTPERLKIYGQMIFPNS</sequence>
<accession>A0A2G4RF47</accession>
<dbReference type="EMBL" id="PEBQ01000030">
    <property type="protein sequence ID" value="PHY95202.1"/>
    <property type="molecule type" value="Genomic_DNA"/>
</dbReference>
<dbReference type="CDD" id="cd04182">
    <property type="entry name" value="GT_2_like_f"/>
    <property type="match status" value="1"/>
</dbReference>
<gene>
    <name evidence="3" type="ORF">CSR02_02875</name>
</gene>
<dbReference type="InterPro" id="IPR029044">
    <property type="entry name" value="Nucleotide-diphossugar_trans"/>
</dbReference>
<reference evidence="3 4" key="1">
    <citation type="submission" date="2017-10" db="EMBL/GenBank/DDBJ databases">
        <title>Genomic analysis of the genus Acetobacter.</title>
        <authorList>
            <person name="Kim K.H."/>
            <person name="Chun B.H."/>
            <person name="Son A.R."/>
            <person name="Jeon C.O."/>
        </authorList>
    </citation>
    <scope>NUCLEOTIDE SEQUENCE [LARGE SCALE GENOMIC DNA]</scope>
    <source>
        <strain evidence="3 4">LHT 2458</strain>
    </source>
</reference>
<dbReference type="AlphaFoldDB" id="A0A2G4RF47"/>
<dbReference type="PANTHER" id="PTHR43777:SF1">
    <property type="entry name" value="MOLYBDENUM COFACTOR CYTIDYLYLTRANSFERASE"/>
    <property type="match status" value="1"/>
</dbReference>
<evidence type="ECO:0000259" key="2">
    <source>
        <dbReference type="Pfam" id="PF12804"/>
    </source>
</evidence>